<dbReference type="InterPro" id="IPR051310">
    <property type="entry name" value="MCP_chemotaxis"/>
</dbReference>
<dbReference type="RefSeq" id="WP_187075326.1">
    <property type="nucleotide sequence ID" value="NZ_JACORT010000002.1"/>
</dbReference>
<dbReference type="CDD" id="cd11386">
    <property type="entry name" value="MCP_signal"/>
    <property type="match status" value="1"/>
</dbReference>
<evidence type="ECO:0000256" key="3">
    <source>
        <dbReference type="ARBA" id="ARBA00022481"/>
    </source>
</evidence>
<dbReference type="EMBL" id="JACORT010000002">
    <property type="protein sequence ID" value="MBC5782564.1"/>
    <property type="molecule type" value="Genomic_DNA"/>
</dbReference>
<evidence type="ECO:0000256" key="2">
    <source>
        <dbReference type="ARBA" id="ARBA00022475"/>
    </source>
</evidence>
<evidence type="ECO:0000256" key="9">
    <source>
        <dbReference type="SAM" id="Phobius"/>
    </source>
</evidence>
<dbReference type="GO" id="GO:0006935">
    <property type="term" value="P:chemotaxis"/>
    <property type="evidence" value="ECO:0007669"/>
    <property type="project" value="InterPro"/>
</dbReference>
<sequence length="533" mass="57223">MFRLLLTPAFFVLKRVSFRVGFALAGLLFLVPAVVAFLLLPELRSLPAGPLAAIGALTAFALYGLAALHAYMIFGISRIIRVADRVASGELLETRQATTDDSSNNDADRLWNAIMKMNGSLAQIVRQVRVSAEAIVSASGTITEGHEQLSQRTEEQAASVEETAAGIQHLADTFHRNSEHCKRAEALSGTASEVALKAADEMAVMTRTMQRIDGSAQQVSEILSTVEGIAFQTNILALNAAVEAARAGDQGRGFAVVASEVRSLAQRSAAAAQEIKSLIAGSLASVGEGRQIVDVAARTMQEVVGSVQQVREVIAEIAEASRDQSASVAEINRAIAQIDATTQQNAALVEEAATAAVSFQRESTAMLEAVSRFKLDRSDHRARAIQMVKKVADHVRRAGAQEACEDLNRRDPRFEQGEYYVFAIDMQGNRRAYPPDPSKVGINGIQDRDADGRFFCQELIQVARQAGAGWCDFKYLNPASGQIEPKSVYIERAGELILGCGIYLQPAKAAAPAAKPSARPLPQVKQPLLAARG</sequence>
<evidence type="ECO:0000256" key="1">
    <source>
        <dbReference type="ARBA" id="ARBA00004651"/>
    </source>
</evidence>
<dbReference type="SMART" id="SM01049">
    <property type="entry name" value="Cache_2"/>
    <property type="match status" value="1"/>
</dbReference>
<keyword evidence="8" id="KW-0807">Transducer</keyword>
<evidence type="ECO:0000256" key="5">
    <source>
        <dbReference type="ARBA" id="ARBA00022989"/>
    </source>
</evidence>
<dbReference type="Pfam" id="PF00015">
    <property type="entry name" value="MCPsignal"/>
    <property type="match status" value="1"/>
</dbReference>
<proteinExistence type="inferred from homology"/>
<dbReference type="PANTHER" id="PTHR43531">
    <property type="entry name" value="PROTEIN ICFG"/>
    <property type="match status" value="1"/>
</dbReference>
<protein>
    <submittedName>
        <fullName evidence="11">Cache domain-containing protein</fullName>
    </submittedName>
</protein>
<comment type="caution">
    <text evidence="11">The sequence shown here is derived from an EMBL/GenBank/DDBJ whole genome shotgun (WGS) entry which is preliminary data.</text>
</comment>
<accession>A0A923MQ77</accession>
<dbReference type="InterPro" id="IPR004089">
    <property type="entry name" value="MCPsignal_dom"/>
</dbReference>
<comment type="subcellular location">
    <subcellularLocation>
        <location evidence="1">Cell membrane</location>
        <topology evidence="1">Multi-pass membrane protein</topology>
    </subcellularLocation>
</comment>
<evidence type="ECO:0000256" key="4">
    <source>
        <dbReference type="ARBA" id="ARBA00022692"/>
    </source>
</evidence>
<dbReference type="Gene3D" id="3.30.450.20">
    <property type="entry name" value="PAS domain"/>
    <property type="match status" value="1"/>
</dbReference>
<keyword evidence="5 9" id="KW-1133">Transmembrane helix</keyword>
<dbReference type="PROSITE" id="PS50111">
    <property type="entry name" value="CHEMOTAXIS_TRANSDUC_2"/>
    <property type="match status" value="1"/>
</dbReference>
<dbReference type="PRINTS" id="PR00260">
    <property type="entry name" value="CHEMTRNSDUCR"/>
</dbReference>
<evidence type="ECO:0000256" key="8">
    <source>
        <dbReference type="PROSITE-ProRule" id="PRU00284"/>
    </source>
</evidence>
<keyword evidence="2" id="KW-1003">Cell membrane</keyword>
<gene>
    <name evidence="11" type="ORF">H8N03_06380</name>
</gene>
<organism evidence="11 12">
    <name type="scientific">Ramlibacter cellulosilyticus</name>
    <dbReference type="NCBI Taxonomy" id="2764187"/>
    <lineage>
        <taxon>Bacteria</taxon>
        <taxon>Pseudomonadati</taxon>
        <taxon>Pseudomonadota</taxon>
        <taxon>Betaproteobacteria</taxon>
        <taxon>Burkholderiales</taxon>
        <taxon>Comamonadaceae</taxon>
        <taxon>Ramlibacter</taxon>
    </lineage>
</organism>
<dbReference type="FunFam" id="1.10.287.950:FF:000001">
    <property type="entry name" value="Methyl-accepting chemotaxis sensory transducer"/>
    <property type="match status" value="1"/>
</dbReference>
<dbReference type="InterPro" id="IPR004090">
    <property type="entry name" value="Chemotax_Me-accpt_rcpt"/>
</dbReference>
<dbReference type="PANTHER" id="PTHR43531:SF14">
    <property type="entry name" value="METHYL-ACCEPTING CHEMOTAXIS PROTEIN I-RELATED"/>
    <property type="match status" value="1"/>
</dbReference>
<evidence type="ECO:0000256" key="6">
    <source>
        <dbReference type="ARBA" id="ARBA00023136"/>
    </source>
</evidence>
<feature type="domain" description="Methyl-accepting transducer" evidence="10">
    <location>
        <begin position="131"/>
        <end position="360"/>
    </location>
</feature>
<feature type="transmembrane region" description="Helical" evidence="9">
    <location>
        <begin position="20"/>
        <end position="40"/>
    </location>
</feature>
<feature type="transmembrane region" description="Helical" evidence="9">
    <location>
        <begin position="52"/>
        <end position="74"/>
    </location>
</feature>
<dbReference type="GO" id="GO:0007165">
    <property type="term" value="P:signal transduction"/>
    <property type="evidence" value="ECO:0007669"/>
    <property type="project" value="UniProtKB-KW"/>
</dbReference>
<evidence type="ECO:0000256" key="7">
    <source>
        <dbReference type="ARBA" id="ARBA00029447"/>
    </source>
</evidence>
<dbReference type="Proteomes" id="UP000608513">
    <property type="component" value="Unassembled WGS sequence"/>
</dbReference>
<dbReference type="SUPFAM" id="SSF58104">
    <property type="entry name" value="Methyl-accepting chemotaxis protein (MCP) signaling domain"/>
    <property type="match status" value="1"/>
</dbReference>
<keyword evidence="6 9" id="KW-0472">Membrane</keyword>
<dbReference type="Gene3D" id="1.10.287.950">
    <property type="entry name" value="Methyl-accepting chemotaxis protein"/>
    <property type="match status" value="1"/>
</dbReference>
<comment type="similarity">
    <text evidence="7">Belongs to the methyl-accepting chemotaxis (MCP) protein family.</text>
</comment>
<dbReference type="AlphaFoldDB" id="A0A923MQ77"/>
<keyword evidence="4 9" id="KW-0812">Transmembrane</keyword>
<dbReference type="InterPro" id="IPR033480">
    <property type="entry name" value="sCache_2"/>
</dbReference>
<keyword evidence="12" id="KW-1185">Reference proteome</keyword>
<dbReference type="SMART" id="SM00283">
    <property type="entry name" value="MA"/>
    <property type="match status" value="1"/>
</dbReference>
<dbReference type="Pfam" id="PF17200">
    <property type="entry name" value="sCache_2"/>
    <property type="match status" value="1"/>
</dbReference>
<dbReference type="GO" id="GO:0004888">
    <property type="term" value="F:transmembrane signaling receptor activity"/>
    <property type="evidence" value="ECO:0007669"/>
    <property type="project" value="InterPro"/>
</dbReference>
<evidence type="ECO:0000259" key="10">
    <source>
        <dbReference type="PROSITE" id="PS50111"/>
    </source>
</evidence>
<dbReference type="GO" id="GO:0005886">
    <property type="term" value="C:plasma membrane"/>
    <property type="evidence" value="ECO:0007669"/>
    <property type="project" value="UniProtKB-SubCell"/>
</dbReference>
<evidence type="ECO:0000313" key="12">
    <source>
        <dbReference type="Proteomes" id="UP000608513"/>
    </source>
</evidence>
<keyword evidence="3" id="KW-0488">Methylation</keyword>
<evidence type="ECO:0000313" key="11">
    <source>
        <dbReference type="EMBL" id="MBC5782564.1"/>
    </source>
</evidence>
<name>A0A923MQ77_9BURK</name>
<reference evidence="11" key="1">
    <citation type="submission" date="2020-08" db="EMBL/GenBank/DDBJ databases">
        <title>Ramlibacter sp. USB13 16S ribosomal RNA gene genome sequencing and assembly.</title>
        <authorList>
            <person name="Kang M."/>
        </authorList>
    </citation>
    <scope>NUCLEOTIDE SEQUENCE</scope>
    <source>
        <strain evidence="11">USB13</strain>
    </source>
</reference>